<sequence length="320" mass="34909">MLLVKHVLYATGALASQSVLSSKAGPKTGNVAYKLPTERTFLLNVPSAYAHEDAHPLVLSFHGGLVSASGFSEKQQRITELSESSLRIAGMPFLTAYGQGVNNTDWNMTHIWKGAPHENTTVDDIAYVYDMVSVISTTYNIESSRIYACGKSNGGGFTALLACRPDTSALIAAFAPVSPALYQGTYAFHNCTPSRPVPILHAHGVEDTITPFRGRSPEEGSFGPEPDVRLWRRMWAERNGCKGRYDGEWAEPFVRELYDGTWGEIWDCPGAEVRGLTIEGLGHSWPTTSGLDLAGAPNQTANFNFTSPHLVQFFSSHQLP</sequence>
<dbReference type="STRING" id="1141098.A0A1Y2DLV8"/>
<evidence type="ECO:0000256" key="6">
    <source>
        <dbReference type="ARBA" id="ARBA00022801"/>
    </source>
</evidence>
<comment type="subcellular location">
    <subcellularLocation>
        <location evidence="1">Secreted</location>
    </subcellularLocation>
</comment>
<proteinExistence type="predicted"/>
<dbReference type="AlphaFoldDB" id="A0A1Y2DLV8"/>
<dbReference type="PANTHER" id="PTHR38050">
    <property type="match status" value="1"/>
</dbReference>
<dbReference type="EMBL" id="MCFJ01000013">
    <property type="protein sequence ID" value="ORY59685.1"/>
    <property type="molecule type" value="Genomic_DNA"/>
</dbReference>
<dbReference type="Gene3D" id="3.40.50.1820">
    <property type="entry name" value="alpha/beta hydrolase"/>
    <property type="match status" value="1"/>
</dbReference>
<name>A0A1Y2DLV8_9PEZI</name>
<dbReference type="InterPro" id="IPR029058">
    <property type="entry name" value="AB_hydrolase_fold"/>
</dbReference>
<comment type="catalytic activity">
    <reaction evidence="9">
        <text>feruloyl-polysaccharide + H2O = ferulate + polysaccharide.</text>
        <dbReference type="EC" id="3.1.1.73"/>
    </reaction>
</comment>
<dbReference type="PANTHER" id="PTHR38050:SF2">
    <property type="entry name" value="FERULOYL ESTERASE C-RELATED"/>
    <property type="match status" value="1"/>
</dbReference>
<dbReference type="Proteomes" id="UP000193689">
    <property type="component" value="Unassembled WGS sequence"/>
</dbReference>
<accession>A0A1Y2DLV8</accession>
<evidence type="ECO:0000256" key="4">
    <source>
        <dbReference type="ARBA" id="ARBA00022651"/>
    </source>
</evidence>
<evidence type="ECO:0000256" key="5">
    <source>
        <dbReference type="ARBA" id="ARBA00022729"/>
    </source>
</evidence>
<dbReference type="GO" id="GO:0045493">
    <property type="term" value="P:xylan catabolic process"/>
    <property type="evidence" value="ECO:0007669"/>
    <property type="project" value="UniProtKB-KW"/>
</dbReference>
<keyword evidence="11" id="KW-1185">Reference proteome</keyword>
<evidence type="ECO:0000256" key="2">
    <source>
        <dbReference type="ARBA" id="ARBA00013091"/>
    </source>
</evidence>
<keyword evidence="8" id="KW-0624">Polysaccharide degradation</keyword>
<keyword evidence="7" id="KW-0119">Carbohydrate metabolism</keyword>
<dbReference type="SUPFAM" id="SSF53474">
    <property type="entry name" value="alpha/beta-Hydrolases"/>
    <property type="match status" value="1"/>
</dbReference>
<dbReference type="InterPro" id="IPR043595">
    <property type="entry name" value="FaeB/C/D"/>
</dbReference>
<evidence type="ECO:0000256" key="7">
    <source>
        <dbReference type="ARBA" id="ARBA00023277"/>
    </source>
</evidence>
<dbReference type="GO" id="GO:0030600">
    <property type="term" value="F:feruloyl esterase activity"/>
    <property type="evidence" value="ECO:0007669"/>
    <property type="project" value="UniProtKB-EC"/>
</dbReference>
<dbReference type="EC" id="3.1.1.73" evidence="2"/>
<evidence type="ECO:0000313" key="11">
    <source>
        <dbReference type="Proteomes" id="UP000193689"/>
    </source>
</evidence>
<dbReference type="GeneID" id="63774939"/>
<dbReference type="OrthoDB" id="424610at2759"/>
<comment type="caution">
    <text evidence="10">The sequence shown here is derived from an EMBL/GenBank/DDBJ whole genome shotgun (WGS) entry which is preliminary data.</text>
</comment>
<evidence type="ECO:0000256" key="1">
    <source>
        <dbReference type="ARBA" id="ARBA00004613"/>
    </source>
</evidence>
<protein>
    <recommendedName>
        <fullName evidence="2">feruloyl esterase</fullName>
        <ecNumber evidence="2">3.1.1.73</ecNumber>
    </recommendedName>
</protein>
<reference evidence="10 11" key="1">
    <citation type="submission" date="2016-07" db="EMBL/GenBank/DDBJ databases">
        <title>Pervasive Adenine N6-methylation of Active Genes in Fungi.</title>
        <authorList>
            <consortium name="DOE Joint Genome Institute"/>
            <person name="Mondo S.J."/>
            <person name="Dannebaum R.O."/>
            <person name="Kuo R.C."/>
            <person name="Labutti K."/>
            <person name="Haridas S."/>
            <person name="Kuo A."/>
            <person name="Salamov A."/>
            <person name="Ahrendt S.R."/>
            <person name="Lipzen A."/>
            <person name="Sullivan W."/>
            <person name="Andreopoulos W.B."/>
            <person name="Clum A."/>
            <person name="Lindquist E."/>
            <person name="Daum C."/>
            <person name="Ramamoorthy G.K."/>
            <person name="Gryganskyi A."/>
            <person name="Culley D."/>
            <person name="Magnuson J.K."/>
            <person name="James T.Y."/>
            <person name="O'Malley M.A."/>
            <person name="Stajich J.E."/>
            <person name="Spatafora J.W."/>
            <person name="Visel A."/>
            <person name="Grigoriev I.V."/>
        </authorList>
    </citation>
    <scope>NUCLEOTIDE SEQUENCE [LARGE SCALE GENOMIC DNA]</scope>
    <source>
        <strain evidence="10 11">CBS 129021</strain>
    </source>
</reference>
<keyword evidence="6" id="KW-0378">Hydrolase</keyword>
<dbReference type="RefSeq" id="XP_040712259.1">
    <property type="nucleotide sequence ID" value="XM_040858727.1"/>
</dbReference>
<gene>
    <name evidence="10" type="ORF">BCR38DRAFT_412683</name>
</gene>
<evidence type="ECO:0000313" key="10">
    <source>
        <dbReference type="EMBL" id="ORY59685.1"/>
    </source>
</evidence>
<keyword evidence="5" id="KW-0732">Signal</keyword>
<keyword evidence="3" id="KW-0964">Secreted</keyword>
<evidence type="ECO:0000256" key="8">
    <source>
        <dbReference type="ARBA" id="ARBA00023326"/>
    </source>
</evidence>
<organism evidence="10 11">
    <name type="scientific">Pseudomassariella vexata</name>
    <dbReference type="NCBI Taxonomy" id="1141098"/>
    <lineage>
        <taxon>Eukaryota</taxon>
        <taxon>Fungi</taxon>
        <taxon>Dikarya</taxon>
        <taxon>Ascomycota</taxon>
        <taxon>Pezizomycotina</taxon>
        <taxon>Sordariomycetes</taxon>
        <taxon>Xylariomycetidae</taxon>
        <taxon>Amphisphaeriales</taxon>
        <taxon>Pseudomassariaceae</taxon>
        <taxon>Pseudomassariella</taxon>
    </lineage>
</organism>
<dbReference type="InParanoid" id="A0A1Y2DLV8"/>
<dbReference type="GO" id="GO:0005576">
    <property type="term" value="C:extracellular region"/>
    <property type="evidence" value="ECO:0007669"/>
    <property type="project" value="UniProtKB-SubCell"/>
</dbReference>
<keyword evidence="4" id="KW-0858">Xylan degradation</keyword>
<evidence type="ECO:0000256" key="3">
    <source>
        <dbReference type="ARBA" id="ARBA00022525"/>
    </source>
</evidence>
<evidence type="ECO:0000256" key="9">
    <source>
        <dbReference type="ARBA" id="ARBA00034075"/>
    </source>
</evidence>